<proteinExistence type="predicted"/>
<gene>
    <name evidence="1" type="ORF">B7R21_14735</name>
</gene>
<name>A0A3E0VCR9_9MICO</name>
<reference evidence="1 2" key="1">
    <citation type="submission" date="2017-04" db="EMBL/GenBank/DDBJ databases">
        <title>Comparative genome analysis of Subtercola boreus.</title>
        <authorList>
            <person name="Cho Y.-J."/>
            <person name="Cho A."/>
            <person name="Kim O.-S."/>
            <person name="Lee J.-I."/>
        </authorList>
    </citation>
    <scope>NUCLEOTIDE SEQUENCE [LARGE SCALE GENOMIC DNA]</scope>
    <source>
        <strain evidence="1 2">P27444</strain>
    </source>
</reference>
<dbReference type="AlphaFoldDB" id="A0A3E0VCR9"/>
<comment type="caution">
    <text evidence="1">The sequence shown here is derived from an EMBL/GenBank/DDBJ whole genome shotgun (WGS) entry which is preliminary data.</text>
</comment>
<organism evidence="1 2">
    <name type="scientific">Subtercola boreus</name>
    <dbReference type="NCBI Taxonomy" id="120213"/>
    <lineage>
        <taxon>Bacteria</taxon>
        <taxon>Bacillati</taxon>
        <taxon>Actinomycetota</taxon>
        <taxon>Actinomycetes</taxon>
        <taxon>Micrococcales</taxon>
        <taxon>Microbacteriaceae</taxon>
        <taxon>Subtercola</taxon>
    </lineage>
</organism>
<protein>
    <submittedName>
        <fullName evidence="1">Uncharacterized protein</fullName>
    </submittedName>
</protein>
<evidence type="ECO:0000313" key="2">
    <source>
        <dbReference type="Proteomes" id="UP000256709"/>
    </source>
</evidence>
<sequence>MHMTDGEQSHLKAVYNALPRSRLQPYLNECGHNPFAALRLYAWNSRISGALFETLGHFEIMLRNLLDKTLTERHRFKK</sequence>
<accession>A0A3E0VCR9</accession>
<dbReference type="EMBL" id="NBXA01000026">
    <property type="protein sequence ID" value="RFA07449.1"/>
    <property type="molecule type" value="Genomic_DNA"/>
</dbReference>
<dbReference type="Proteomes" id="UP000256709">
    <property type="component" value="Unassembled WGS sequence"/>
</dbReference>
<evidence type="ECO:0000313" key="1">
    <source>
        <dbReference type="EMBL" id="RFA07449.1"/>
    </source>
</evidence>